<dbReference type="PANTHER" id="PTHR45953:SF1">
    <property type="entry name" value="IDURONATE 2-SULFATASE"/>
    <property type="match status" value="1"/>
</dbReference>
<evidence type="ECO:0000256" key="5">
    <source>
        <dbReference type="ARBA" id="ARBA00022801"/>
    </source>
</evidence>
<dbReference type="GO" id="GO:0046872">
    <property type="term" value="F:metal ion binding"/>
    <property type="evidence" value="ECO:0007669"/>
    <property type="project" value="UniProtKB-KW"/>
</dbReference>
<keyword evidence="3" id="KW-0479">Metal-binding</keyword>
<keyword evidence="11" id="KW-1185">Reference proteome</keyword>
<dbReference type="SUPFAM" id="SSF53649">
    <property type="entry name" value="Alkaline phosphatase-like"/>
    <property type="match status" value="1"/>
</dbReference>
<feature type="domain" description="Sulfatase N-terminal" evidence="8">
    <location>
        <begin position="324"/>
        <end position="696"/>
    </location>
</feature>
<dbReference type="PANTHER" id="PTHR45953">
    <property type="entry name" value="IDURONATE 2-SULFATASE"/>
    <property type="match status" value="1"/>
</dbReference>
<dbReference type="InterPro" id="IPR029058">
    <property type="entry name" value="AB_hydrolase_fold"/>
</dbReference>
<feature type="signal peptide" evidence="7">
    <location>
        <begin position="1"/>
        <end position="24"/>
    </location>
</feature>
<dbReference type="GO" id="GO:0005737">
    <property type="term" value="C:cytoplasm"/>
    <property type="evidence" value="ECO:0007669"/>
    <property type="project" value="TreeGrafter"/>
</dbReference>
<dbReference type="RefSeq" id="WP_084417104.1">
    <property type="nucleotide sequence ID" value="NZ_CP042912.1"/>
</dbReference>
<sequence length="817" mass="91651" precursor="true">MNRLPIALLTLVAAFVVDISQTSAQDEFKATPGVTIERDLDFLAAGREEKLDLYRPEKNESNALLPAVLIIHGGGWGKGDKGREREFVSGITLAKAGYVAISVNYERRKGKRWPGNLHDCKNAVRWLRTNAEELGVDSENIGVIGGSAGGHLALMVAYTGDHSKLSPNDLYPDVSDKVSACVDMYGITNLLTRRVTDEKGNPTDELKKHRLFSKNRDEAPVMWRNASPVTYIDANTPPTLILHGTKDKTVDRDQSKELYAALQNAGVESELKMIEGAGHAWPLKNDDFDLRSDVVAFFDKHLKTQATPRTSRNRASKLAQGDRPNVLFIAVDDLNDWQGALNGHPLVKTPNMDRLFKQGVLFTNAHCSQAVCNASRNSVLSGLHPCSSGWYGSTKIMRASYKDVMRDHTMMPQFFRDSGYHTMTAGKIYHQGASDFPDLTDRLWDEIAPGYRIPRHLLERGDGYGGRKFYPFPKNGSQMSRQLGEDYKDGNSLCYGALDREDMPGGKMYDELIAEWAVGSLKKDYEKPFFMAVGFVRPHVPFTAPKEFFDLYKLEDIKALDVPENEMSDIPMMGKSIAYGRLKGGDDHAISKVSDTFSRELILGYLACVSFVDAQIGKVADALEASDYADNTVIVLWSDHGQHLGEKRRWRKQTLWEEATQVPLFFKAPGNKTTPSKNDQVVSLLDIYPTLVDLCGLPVSDRLEGESLIPLFKDPKISRSRPVVSGWYYGNLAVRSNRYRYIRYRDGSGELYDHQSDPGEHRNLIDLPESQQIIAEHEGWLPIEPALPAGSTTWKADKLDRQIERWQKNDSVPDWLK</sequence>
<dbReference type="GO" id="GO:0004423">
    <property type="term" value="F:iduronate-2-sulfatase activity"/>
    <property type="evidence" value="ECO:0007669"/>
    <property type="project" value="InterPro"/>
</dbReference>
<evidence type="ECO:0000256" key="7">
    <source>
        <dbReference type="SAM" id="SignalP"/>
    </source>
</evidence>
<evidence type="ECO:0000313" key="11">
    <source>
        <dbReference type="Proteomes" id="UP000322214"/>
    </source>
</evidence>
<evidence type="ECO:0000256" key="6">
    <source>
        <dbReference type="ARBA" id="ARBA00022837"/>
    </source>
</evidence>
<dbReference type="Gene3D" id="3.40.720.10">
    <property type="entry name" value="Alkaline Phosphatase, subunit A"/>
    <property type="match status" value="1"/>
</dbReference>
<dbReference type="SUPFAM" id="SSF53474">
    <property type="entry name" value="alpha/beta-Hydrolases"/>
    <property type="match status" value="1"/>
</dbReference>
<feature type="domain" description="BD-FAE-like" evidence="9">
    <location>
        <begin position="51"/>
        <end position="262"/>
    </location>
</feature>
<feature type="chain" id="PRO_5022979228" evidence="7">
    <location>
        <begin position="25"/>
        <end position="817"/>
    </location>
</feature>
<dbReference type="InterPro" id="IPR035874">
    <property type="entry name" value="IDS"/>
</dbReference>
<dbReference type="EMBL" id="CP042912">
    <property type="protein sequence ID" value="QEG24888.1"/>
    <property type="molecule type" value="Genomic_DNA"/>
</dbReference>
<accession>A0A5B9PEP6</accession>
<evidence type="ECO:0000256" key="2">
    <source>
        <dbReference type="ARBA" id="ARBA00008779"/>
    </source>
</evidence>
<dbReference type="Proteomes" id="UP000322214">
    <property type="component" value="Chromosome"/>
</dbReference>
<evidence type="ECO:0000259" key="8">
    <source>
        <dbReference type="Pfam" id="PF00884"/>
    </source>
</evidence>
<dbReference type="InterPro" id="IPR017850">
    <property type="entry name" value="Alkaline_phosphatase_core_sf"/>
</dbReference>
<dbReference type="InterPro" id="IPR049492">
    <property type="entry name" value="BD-FAE-like_dom"/>
</dbReference>
<dbReference type="Gene3D" id="3.40.50.1820">
    <property type="entry name" value="alpha/beta hydrolase"/>
    <property type="match status" value="1"/>
</dbReference>
<name>A0A5B9PEP6_9BACT</name>
<reference evidence="10 11" key="1">
    <citation type="submission" date="2019-08" db="EMBL/GenBank/DDBJ databases">
        <title>Deep-cultivation of Planctomycetes and their phenomic and genomic characterization uncovers novel biology.</title>
        <authorList>
            <person name="Wiegand S."/>
            <person name="Jogler M."/>
            <person name="Boedeker C."/>
            <person name="Pinto D."/>
            <person name="Vollmers J."/>
            <person name="Rivas-Marin E."/>
            <person name="Kohn T."/>
            <person name="Peeters S.H."/>
            <person name="Heuer A."/>
            <person name="Rast P."/>
            <person name="Oberbeckmann S."/>
            <person name="Bunk B."/>
            <person name="Jeske O."/>
            <person name="Meyerdierks A."/>
            <person name="Storesund J.E."/>
            <person name="Kallscheuer N."/>
            <person name="Luecker S."/>
            <person name="Lage O.M."/>
            <person name="Pohl T."/>
            <person name="Merkel B.J."/>
            <person name="Hornburger P."/>
            <person name="Mueller R.-W."/>
            <person name="Bruemmer F."/>
            <person name="Labrenz M."/>
            <person name="Spormann A.M."/>
            <person name="Op den Camp H."/>
            <person name="Overmann J."/>
            <person name="Amann R."/>
            <person name="Jetten M.S.M."/>
            <person name="Mascher T."/>
            <person name="Medema M.H."/>
            <person name="Devos D.P."/>
            <person name="Kaster A.-K."/>
            <person name="Ovreas L."/>
            <person name="Rohde M."/>
            <person name="Galperin M.Y."/>
            <person name="Jogler C."/>
        </authorList>
    </citation>
    <scope>NUCLEOTIDE SEQUENCE [LARGE SCALE GENOMIC DNA]</scope>
    <source>
        <strain evidence="10 11">FC18</strain>
    </source>
</reference>
<dbReference type="PROSITE" id="PS00149">
    <property type="entry name" value="SULFATASE_2"/>
    <property type="match status" value="1"/>
</dbReference>
<evidence type="ECO:0000256" key="4">
    <source>
        <dbReference type="ARBA" id="ARBA00022729"/>
    </source>
</evidence>
<comment type="similarity">
    <text evidence="2">Belongs to the sulfatase family.</text>
</comment>
<gene>
    <name evidence="10" type="ORF">MFFC18_48110</name>
</gene>
<dbReference type="Pfam" id="PF20434">
    <property type="entry name" value="BD-FAE"/>
    <property type="match status" value="1"/>
</dbReference>
<dbReference type="InterPro" id="IPR000917">
    <property type="entry name" value="Sulfatase_N"/>
</dbReference>
<dbReference type="InterPro" id="IPR024607">
    <property type="entry name" value="Sulfatase_CS"/>
</dbReference>
<dbReference type="EC" id="3.1.6.1" evidence="10"/>
<evidence type="ECO:0000256" key="3">
    <source>
        <dbReference type="ARBA" id="ARBA00022723"/>
    </source>
</evidence>
<dbReference type="AlphaFoldDB" id="A0A5B9PEP6"/>
<evidence type="ECO:0000259" key="9">
    <source>
        <dbReference type="Pfam" id="PF20434"/>
    </source>
</evidence>
<proteinExistence type="inferred from homology"/>
<dbReference type="KEGG" id="mff:MFFC18_48110"/>
<organism evidence="10 11">
    <name type="scientific">Mariniblastus fucicola</name>
    <dbReference type="NCBI Taxonomy" id="980251"/>
    <lineage>
        <taxon>Bacteria</taxon>
        <taxon>Pseudomonadati</taxon>
        <taxon>Planctomycetota</taxon>
        <taxon>Planctomycetia</taxon>
        <taxon>Pirellulales</taxon>
        <taxon>Pirellulaceae</taxon>
        <taxon>Mariniblastus</taxon>
    </lineage>
</organism>
<comment type="cofactor">
    <cofactor evidence="1">
        <name>Ca(2+)</name>
        <dbReference type="ChEBI" id="CHEBI:29108"/>
    </cofactor>
</comment>
<evidence type="ECO:0000313" key="10">
    <source>
        <dbReference type="EMBL" id="QEG24888.1"/>
    </source>
</evidence>
<keyword evidence="5 10" id="KW-0378">Hydrolase</keyword>
<evidence type="ECO:0000256" key="1">
    <source>
        <dbReference type="ARBA" id="ARBA00001913"/>
    </source>
</evidence>
<keyword evidence="6" id="KW-0106">Calcium</keyword>
<dbReference type="OrthoDB" id="236884at2"/>
<dbReference type="Pfam" id="PF00884">
    <property type="entry name" value="Sulfatase"/>
    <property type="match status" value="1"/>
</dbReference>
<dbReference type="GO" id="GO:0004065">
    <property type="term" value="F:arylsulfatase activity"/>
    <property type="evidence" value="ECO:0007669"/>
    <property type="project" value="UniProtKB-EC"/>
</dbReference>
<keyword evidence="4 7" id="KW-0732">Signal</keyword>
<dbReference type="CDD" id="cd16030">
    <property type="entry name" value="iduronate-2-sulfatase"/>
    <property type="match status" value="1"/>
</dbReference>
<dbReference type="STRING" id="980251.GCA_001642875_01666"/>
<protein>
    <submittedName>
        <fullName evidence="10">Arylsulfatase</fullName>
        <ecNumber evidence="10">3.1.6.1</ecNumber>
    </submittedName>
</protein>